<comment type="caution">
    <text evidence="1">The sequence shown here is derived from an EMBL/GenBank/DDBJ whole genome shotgun (WGS) entry which is preliminary data.</text>
</comment>
<dbReference type="Proteomes" id="UP001153365">
    <property type="component" value="Unassembled WGS sequence"/>
</dbReference>
<dbReference type="AlphaFoldDB" id="A0AAV0AYA1"/>
<evidence type="ECO:0000313" key="1">
    <source>
        <dbReference type="EMBL" id="CAH7675391.1"/>
    </source>
</evidence>
<proteinExistence type="predicted"/>
<dbReference type="EMBL" id="CALTRL010002324">
    <property type="protein sequence ID" value="CAH7675391.1"/>
    <property type="molecule type" value="Genomic_DNA"/>
</dbReference>
<reference evidence="1" key="1">
    <citation type="submission" date="2022-06" db="EMBL/GenBank/DDBJ databases">
        <authorList>
            <consortium name="SYNGENTA / RWTH Aachen University"/>
        </authorList>
    </citation>
    <scope>NUCLEOTIDE SEQUENCE</scope>
</reference>
<organism evidence="1 2">
    <name type="scientific">Phakopsora pachyrhizi</name>
    <name type="common">Asian soybean rust disease fungus</name>
    <dbReference type="NCBI Taxonomy" id="170000"/>
    <lineage>
        <taxon>Eukaryota</taxon>
        <taxon>Fungi</taxon>
        <taxon>Dikarya</taxon>
        <taxon>Basidiomycota</taxon>
        <taxon>Pucciniomycotina</taxon>
        <taxon>Pucciniomycetes</taxon>
        <taxon>Pucciniales</taxon>
        <taxon>Phakopsoraceae</taxon>
        <taxon>Phakopsora</taxon>
    </lineage>
</organism>
<sequence>MKLIHWQNLLSVGLNRAFRSFSNLAPSLLLVNLADQASLIVDGEYLTISGGRIRSISYNNELISPILKLDQFKSPITDDEDKLPKTTFDLLISKVTLSEAYRDEDESGGMLLLNTAKNFCEGLVIDVLLQERYLSVSTFDNPLDLDNIWGSKTCQRIIDDKSEAREIHNSLVC</sequence>
<protein>
    <submittedName>
        <fullName evidence="1">Uncharacterized protein</fullName>
    </submittedName>
</protein>
<evidence type="ECO:0000313" key="2">
    <source>
        <dbReference type="Proteomes" id="UP001153365"/>
    </source>
</evidence>
<name>A0AAV0AYA1_PHAPC</name>
<keyword evidence="2" id="KW-1185">Reference proteome</keyword>
<gene>
    <name evidence="1" type="ORF">PPACK8108_LOCUS10390</name>
</gene>
<accession>A0AAV0AYA1</accession>